<dbReference type="CDD" id="cd02850">
    <property type="entry name" value="E_set_Cellulase_N"/>
    <property type="match status" value="1"/>
</dbReference>
<dbReference type="InterPro" id="IPR001701">
    <property type="entry name" value="Glyco_hydro_9"/>
</dbReference>
<gene>
    <name evidence="7" type="ORF">SAMN05216167_11671</name>
</gene>
<dbReference type="SUPFAM" id="SSF81296">
    <property type="entry name" value="E set domains"/>
    <property type="match status" value="1"/>
</dbReference>
<dbReference type="Gene3D" id="1.50.10.10">
    <property type="match status" value="1"/>
</dbReference>
<name>A0A1I2C1U6_9BACT</name>
<dbReference type="InterPro" id="IPR014756">
    <property type="entry name" value="Ig_E-set"/>
</dbReference>
<dbReference type="EMBL" id="FOLQ01000016">
    <property type="protein sequence ID" value="SFE62098.1"/>
    <property type="molecule type" value="Genomic_DNA"/>
</dbReference>
<dbReference type="InterPro" id="IPR008928">
    <property type="entry name" value="6-hairpin_glycosidase_sf"/>
</dbReference>
<keyword evidence="2" id="KW-0378">Hydrolase</keyword>
<dbReference type="PANTHER" id="PTHR22298">
    <property type="entry name" value="ENDO-1,4-BETA-GLUCANASE"/>
    <property type="match status" value="1"/>
</dbReference>
<dbReference type="Gene3D" id="3.20.20.370">
    <property type="entry name" value="Glycoside hydrolase/deacetylase"/>
    <property type="match status" value="1"/>
</dbReference>
<sequence>MASFLPMTLQLRFPFLHLAPKVMLVRSLLIIALLISSLALTIHDEPSAVIRINLLGYRPNSPKIAVWGSLTAQTVTSFQLIDEQTNQDVKQLPVGQAFGEYGPFRQTYRLDFSAIQKPGRYYLRTSDGTRSPGFRIDEDVYKGAADFCLRYMRQQRSGFNPFLNDSCHTHDGYSLYGPMPDSTHIDVVGGWHDASDYLQYVTTSANATYHLLAALRDFPSAFGDTYQTNGLEGKNGQPDVLDEARWGLDWLLKMHPTDDWLFNQLGDDRDHSAMRIPKLDSLYGKGYERPVYFATGQPQGMFKYKNRATGVASTAGKVSSALALGYQLLRTRQPDYVDQSYVARLRKRAQSAYKLGLQKPGNCQTAPGRAPYFYEEDNYIDDMELATVEQLNVAGTTGKQALTQQKTALDFARKEPVTPWMLNDTARHYQWYPFVNIGHAELAKKLTGANRKTVTDFYKSGIETIWQRARQNAFYRGVPFIWCSNNLTTSFATQCFWYRQLTNDNQYAALEQANFDWLFGCNPWGTSFVYGLPAQEDTPSDPHSAFTHLKNYPIDGGLVDGPVRGSIYSKLIGITLHEPDEYAAFQSNVAVYHDDYGDYSTNEPTMDGTASLVYLLAAKQAERLSPTRSVSLPKKINRPVKKLTSSKATDPKSSYVKGAKIRGDTTARRFALVFTGDEFADGGPTIARTLRKYNVRASFFLTGRFLRNPAFAPIIRQLVREGHYIGPHSDQHLLYCDWTKRDSLLVSHEQFTADLTANYVALSRVGRQRSDAKLFLPPYEWYNDSIAAWTKAEGVQLINYTPGTLSHADYTTPQDGNYRSSATILKSIRTYEQQKPAGLNGFILLMHIGTAPNRTDKLYDHLDELLIELQQKSYRLVCVDEL</sequence>
<keyword evidence="3" id="KW-0119">Carbohydrate metabolism</keyword>
<evidence type="ECO:0000256" key="3">
    <source>
        <dbReference type="ARBA" id="ARBA00023277"/>
    </source>
</evidence>
<proteinExistence type="inferred from homology"/>
<dbReference type="InterPro" id="IPR013783">
    <property type="entry name" value="Ig-like_fold"/>
</dbReference>
<dbReference type="GO" id="GO:0008810">
    <property type="term" value="F:cellulase activity"/>
    <property type="evidence" value="ECO:0007669"/>
    <property type="project" value="InterPro"/>
</dbReference>
<protein>
    <submittedName>
        <fullName evidence="7">Peptidoglycan/xylan/chitin deacetylase, PgdA/CDA1 family</fullName>
    </submittedName>
</protein>
<dbReference type="AlphaFoldDB" id="A0A1I2C1U6"/>
<dbReference type="Gene3D" id="2.60.40.10">
    <property type="entry name" value="Immunoglobulins"/>
    <property type="match status" value="1"/>
</dbReference>
<dbReference type="InterPro" id="IPR004197">
    <property type="entry name" value="Cellulase_Ig-like"/>
</dbReference>
<evidence type="ECO:0000256" key="4">
    <source>
        <dbReference type="ARBA" id="ARBA00023295"/>
    </source>
</evidence>
<reference evidence="7 8" key="1">
    <citation type="submission" date="2016-10" db="EMBL/GenBank/DDBJ databases">
        <authorList>
            <person name="de Groot N.N."/>
        </authorList>
    </citation>
    <scope>NUCLEOTIDE SEQUENCE [LARGE SCALE GENOMIC DNA]</scope>
    <source>
        <strain evidence="7 8">DSM 26130</strain>
    </source>
</reference>
<dbReference type="GO" id="GO:0000272">
    <property type="term" value="P:polysaccharide catabolic process"/>
    <property type="evidence" value="ECO:0007669"/>
    <property type="project" value="UniProtKB-KW"/>
</dbReference>
<keyword evidence="8" id="KW-1185">Reference proteome</keyword>
<feature type="domain" description="NodB homology" evidence="6">
    <location>
        <begin position="668"/>
        <end position="877"/>
    </location>
</feature>
<dbReference type="SUPFAM" id="SSF48208">
    <property type="entry name" value="Six-hairpin glycosidases"/>
    <property type="match status" value="1"/>
</dbReference>
<keyword evidence="4" id="KW-0326">Glycosidase</keyword>
<dbReference type="GO" id="GO:0016810">
    <property type="term" value="F:hydrolase activity, acting on carbon-nitrogen (but not peptide) bonds"/>
    <property type="evidence" value="ECO:0007669"/>
    <property type="project" value="InterPro"/>
</dbReference>
<dbReference type="Proteomes" id="UP000198598">
    <property type="component" value="Unassembled WGS sequence"/>
</dbReference>
<dbReference type="InterPro" id="IPR011330">
    <property type="entry name" value="Glyco_hydro/deAcase_b/a-brl"/>
</dbReference>
<evidence type="ECO:0000313" key="8">
    <source>
        <dbReference type="Proteomes" id="UP000198598"/>
    </source>
</evidence>
<evidence type="ECO:0000256" key="2">
    <source>
        <dbReference type="ARBA" id="ARBA00022801"/>
    </source>
</evidence>
<comment type="similarity">
    <text evidence="1">Belongs to the glycosyl hydrolase 9 (cellulase E) family.</text>
</comment>
<accession>A0A1I2C1U6</accession>
<evidence type="ECO:0000256" key="1">
    <source>
        <dbReference type="ARBA" id="ARBA00007072"/>
    </source>
</evidence>
<organism evidence="7 8">
    <name type="scientific">Spirosoma endophyticum</name>
    <dbReference type="NCBI Taxonomy" id="662367"/>
    <lineage>
        <taxon>Bacteria</taxon>
        <taxon>Pseudomonadati</taxon>
        <taxon>Bacteroidota</taxon>
        <taxon>Cytophagia</taxon>
        <taxon>Cytophagales</taxon>
        <taxon>Cytophagaceae</taxon>
        <taxon>Spirosoma</taxon>
    </lineage>
</organism>
<evidence type="ECO:0000256" key="5">
    <source>
        <dbReference type="ARBA" id="ARBA00023326"/>
    </source>
</evidence>
<dbReference type="InterPro" id="IPR012341">
    <property type="entry name" value="6hp_glycosidase-like_sf"/>
</dbReference>
<dbReference type="Pfam" id="PF01522">
    <property type="entry name" value="Polysacc_deac_1"/>
    <property type="match status" value="1"/>
</dbReference>
<dbReference type="CDD" id="cd10917">
    <property type="entry name" value="CE4_NodB_like_6s_7s"/>
    <property type="match status" value="1"/>
</dbReference>
<dbReference type="InterPro" id="IPR002509">
    <property type="entry name" value="NODB_dom"/>
</dbReference>
<keyword evidence="5" id="KW-0624">Polysaccharide degradation</keyword>
<dbReference type="PROSITE" id="PS51677">
    <property type="entry name" value="NODB"/>
    <property type="match status" value="1"/>
</dbReference>
<dbReference type="Pfam" id="PF02927">
    <property type="entry name" value="CelD_N"/>
    <property type="match status" value="1"/>
</dbReference>
<evidence type="ECO:0000259" key="6">
    <source>
        <dbReference type="PROSITE" id="PS51677"/>
    </source>
</evidence>
<dbReference type="SUPFAM" id="SSF88713">
    <property type="entry name" value="Glycoside hydrolase/deacetylase"/>
    <property type="match status" value="1"/>
</dbReference>
<evidence type="ECO:0000313" key="7">
    <source>
        <dbReference type="EMBL" id="SFE62098.1"/>
    </source>
</evidence>
<dbReference type="Pfam" id="PF00759">
    <property type="entry name" value="Glyco_hydro_9"/>
    <property type="match status" value="1"/>
</dbReference>
<dbReference type="STRING" id="662367.SAMN05216167_11671"/>